<evidence type="ECO:0000313" key="3">
    <source>
        <dbReference type="Proteomes" id="UP000190187"/>
    </source>
</evidence>
<dbReference type="AlphaFoldDB" id="A0ABD6RE11"/>
<name>A0ABD6RE11_BACTU</name>
<proteinExistence type="predicted"/>
<evidence type="ECO:0000313" key="2">
    <source>
        <dbReference type="EMBL" id="OPD54962.1"/>
    </source>
</evidence>
<comment type="caution">
    <text evidence="2">The sequence shown here is derived from an EMBL/GenBank/DDBJ whole genome shotgun (WGS) entry which is preliminary data.</text>
</comment>
<evidence type="ECO:0000256" key="1">
    <source>
        <dbReference type="SAM" id="Phobius"/>
    </source>
</evidence>
<feature type="transmembrane region" description="Helical" evidence="1">
    <location>
        <begin position="14"/>
        <end position="34"/>
    </location>
</feature>
<accession>A0ABD6RE11</accession>
<reference evidence="2 3" key="1">
    <citation type="submission" date="2017-01" db="EMBL/GenBank/DDBJ databases">
        <title>Draft Genome Sequence of Bacillus thuringiensis DNG9.</title>
        <authorList>
            <person name="Rosana A.R."/>
            <person name="Daas M.S."/>
            <person name="Acedo J.Z."/>
            <person name="Case R.J."/>
            <person name="Vederas J.C."/>
            <person name="Nateche F."/>
            <person name="Kebbouche-Gana S."/>
        </authorList>
    </citation>
    <scope>NUCLEOTIDE SEQUENCE [LARGE SCALE GENOMIC DNA]</scope>
    <source>
        <strain evidence="2 3">DNG9</strain>
    </source>
</reference>
<dbReference type="Proteomes" id="UP000190187">
    <property type="component" value="Unassembled WGS sequence"/>
</dbReference>
<keyword evidence="1" id="KW-1133">Transmembrane helix</keyword>
<feature type="transmembrane region" description="Helical" evidence="1">
    <location>
        <begin position="40"/>
        <end position="60"/>
    </location>
</feature>
<gene>
    <name evidence="2" type="ORF">BVF97_00810</name>
</gene>
<sequence>MNKVQILKPLKRDVYIFLPLSIYFSFIFISFYIIENTFNLLSFLPALGTLYVWVTSVIDIKNKNYKIKKHLN</sequence>
<organism evidence="2 3">
    <name type="scientific">Bacillus thuringiensis</name>
    <dbReference type="NCBI Taxonomy" id="1428"/>
    <lineage>
        <taxon>Bacteria</taxon>
        <taxon>Bacillati</taxon>
        <taxon>Bacillota</taxon>
        <taxon>Bacilli</taxon>
        <taxon>Bacillales</taxon>
        <taxon>Bacillaceae</taxon>
        <taxon>Bacillus</taxon>
        <taxon>Bacillus cereus group</taxon>
    </lineage>
</organism>
<dbReference type="EMBL" id="MSTN01000001">
    <property type="protein sequence ID" value="OPD54962.1"/>
    <property type="molecule type" value="Genomic_DNA"/>
</dbReference>
<keyword evidence="1" id="KW-0812">Transmembrane</keyword>
<protein>
    <submittedName>
        <fullName evidence="2">Uncharacterized protein</fullName>
    </submittedName>
</protein>
<keyword evidence="1" id="KW-0472">Membrane</keyword>